<name>A0AAJ1SN99_9ENTE</name>
<reference evidence="1 2" key="1">
    <citation type="submission" date="2023-08" db="EMBL/GenBank/DDBJ databases">
        <title>Whole genome sequencing of Enterococcus.</title>
        <authorList>
            <person name="Kaptchouang Tchatchouang C.D."/>
            <person name="Ateba C.N."/>
        </authorList>
    </citation>
    <scope>NUCLEOTIDE SEQUENCE [LARGE SCALE GENOMIC DNA]</scope>
    <source>
        <strain evidence="1 2">ENT3_CNKT_NWU</strain>
    </source>
</reference>
<proteinExistence type="predicted"/>
<dbReference type="RefSeq" id="WP_002367057.1">
    <property type="nucleotide sequence ID" value="NZ_CP123609.1"/>
</dbReference>
<comment type="caution">
    <text evidence="1">The sequence shown here is derived from an EMBL/GenBank/DDBJ whole genome shotgun (WGS) entry which is preliminary data.</text>
</comment>
<protein>
    <submittedName>
        <fullName evidence="1">Uncharacterized protein</fullName>
    </submittedName>
</protein>
<dbReference type="EMBL" id="JAVBZS010000011">
    <property type="protein sequence ID" value="MDP8589580.1"/>
    <property type="molecule type" value="Genomic_DNA"/>
</dbReference>
<dbReference type="Proteomes" id="UP001238215">
    <property type="component" value="Unassembled WGS sequence"/>
</dbReference>
<accession>A0AAJ1SN99</accession>
<gene>
    <name evidence="1" type="ORF">RAN64_05895</name>
</gene>
<sequence>MDRLTISEYRLRQKAHQLKMLDKEYLIHLAAWKNYEVQAQEKKGKKQVPIYQTFKSFFDYKQKEQEIIGVKEVIDSELVNLIKKANK</sequence>
<evidence type="ECO:0000313" key="2">
    <source>
        <dbReference type="Proteomes" id="UP001238215"/>
    </source>
</evidence>
<keyword evidence="2" id="KW-1185">Reference proteome</keyword>
<dbReference type="AlphaFoldDB" id="A0AAJ1SN99"/>
<organism evidence="1 2">
    <name type="scientific">Enterococcus lactis</name>
    <dbReference type="NCBI Taxonomy" id="357441"/>
    <lineage>
        <taxon>Bacteria</taxon>
        <taxon>Bacillati</taxon>
        <taxon>Bacillota</taxon>
        <taxon>Bacilli</taxon>
        <taxon>Lactobacillales</taxon>
        <taxon>Enterococcaceae</taxon>
        <taxon>Enterococcus</taxon>
    </lineage>
</organism>
<evidence type="ECO:0000313" key="1">
    <source>
        <dbReference type="EMBL" id="MDP8589580.1"/>
    </source>
</evidence>